<feature type="compositionally biased region" description="Acidic residues" evidence="1">
    <location>
        <begin position="86"/>
        <end position="107"/>
    </location>
</feature>
<gene>
    <name evidence="2" type="ORF">CGGC5_10186</name>
</gene>
<feature type="compositionally biased region" description="Basic and acidic residues" evidence="1">
    <location>
        <begin position="179"/>
        <end position="188"/>
    </location>
</feature>
<protein>
    <submittedName>
        <fullName evidence="2">Uncharacterized protein</fullName>
    </submittedName>
</protein>
<reference evidence="2" key="1">
    <citation type="submission" date="2012-08" db="EMBL/GenBank/DDBJ databases">
        <title>Genome analysis of Colletotrichum orbiculare and Colletotrichum fructicola.</title>
        <authorList>
            <person name="Gan P.H.P."/>
            <person name="Ikeda K."/>
            <person name="Irieda H."/>
            <person name="Narusaka M."/>
            <person name="O'Connell R.J."/>
            <person name="Narusaka Y."/>
            <person name="Takano Y."/>
            <person name="Kubo Y."/>
            <person name="Shirasu K."/>
        </authorList>
    </citation>
    <scope>NUCLEOTIDE SEQUENCE</scope>
    <source>
        <strain evidence="2">Nara gc5</strain>
    </source>
</reference>
<evidence type="ECO:0000256" key="1">
    <source>
        <dbReference type="SAM" id="MobiDB-lite"/>
    </source>
</evidence>
<feature type="region of interest" description="Disordered" evidence="1">
    <location>
        <begin position="172"/>
        <end position="249"/>
    </location>
</feature>
<evidence type="ECO:0000313" key="2">
    <source>
        <dbReference type="EMBL" id="ELA29391.1"/>
    </source>
</evidence>
<sequence>MQSPEFDEKDYVGYLLELRVVEDVLGRRRIKLVIQCRSSVLLDCLEDKLWKRSPKLRHGGFGKPVFELLQFTADQDTLESNRDSESGDDDMILDSDSGEDENMSYSESVEDDSILGSILYIPEELYPRGRGWRVTVGGVVMVNGVPHGLTVGHYRMLPSVWLFNEEEHRNSLHEVGSLPKDDPLRNEEGPPPNEGSLPPTTDGPSSHEERPLSDDQEPPPNEGSLPPTTSSHEERSLSDDEQPPPNEKRTFHGEVLSEIFASNDSFGNGSDWALVKMIRPASISNCLSLPPSDLHKIPTGRCLVDEIVDIPRFTALAGDRPRLRCLVATYSWLMPALVYVETSLMVLNEGSFQILKVRLQKPLPLGCSGSWVILENRLLGTIIATQEDEKFAYAIPIEDTFRSIRKRMNDAEIRLPSKAEVRIFDIENLSSTSKWSSSAVFELDLLYATRQSEEALRKNNLNSGGISPGTGW</sequence>
<dbReference type="EMBL" id="KB020861">
    <property type="protein sequence ID" value="ELA29391.1"/>
    <property type="molecule type" value="Genomic_DNA"/>
</dbReference>
<name>L2FTM0_COLFN</name>
<accession>L2FTM0</accession>
<dbReference type="HOGENOM" id="CLU_578712_0_0_1"/>
<dbReference type="AlphaFoldDB" id="L2FTM0"/>
<feature type="region of interest" description="Disordered" evidence="1">
    <location>
        <begin position="77"/>
        <end position="107"/>
    </location>
</feature>
<proteinExistence type="predicted"/>
<organism evidence="2">
    <name type="scientific">Colletotrichum fructicola (strain Nara gc5)</name>
    <name type="common">Anthracnose fungus</name>
    <name type="synonym">Colletotrichum gloeosporioides (strain Nara gc5)</name>
    <dbReference type="NCBI Taxonomy" id="1213859"/>
    <lineage>
        <taxon>Eukaryota</taxon>
        <taxon>Fungi</taxon>
        <taxon>Dikarya</taxon>
        <taxon>Ascomycota</taxon>
        <taxon>Pezizomycotina</taxon>
        <taxon>Sordariomycetes</taxon>
        <taxon>Hypocreomycetidae</taxon>
        <taxon>Glomerellales</taxon>
        <taxon>Glomerellaceae</taxon>
        <taxon>Colletotrichum</taxon>
        <taxon>Colletotrichum gloeosporioides species complex</taxon>
    </lineage>
</organism>